<organism evidence="2 3">
    <name type="scientific">Armillaria ostoyae</name>
    <name type="common">Armillaria root rot fungus</name>
    <dbReference type="NCBI Taxonomy" id="47428"/>
    <lineage>
        <taxon>Eukaryota</taxon>
        <taxon>Fungi</taxon>
        <taxon>Dikarya</taxon>
        <taxon>Basidiomycota</taxon>
        <taxon>Agaricomycotina</taxon>
        <taxon>Agaricomycetes</taxon>
        <taxon>Agaricomycetidae</taxon>
        <taxon>Agaricales</taxon>
        <taxon>Marasmiineae</taxon>
        <taxon>Physalacriaceae</taxon>
        <taxon>Armillaria</taxon>
    </lineage>
</organism>
<protein>
    <submittedName>
        <fullName evidence="2">Uncharacterized protein</fullName>
    </submittedName>
</protein>
<dbReference type="OMA" id="GHINDPM"/>
<feature type="compositionally biased region" description="Basic and acidic residues" evidence="1">
    <location>
        <begin position="500"/>
        <end position="509"/>
    </location>
</feature>
<name>A0A284RL00_ARMOS</name>
<dbReference type="EMBL" id="FUEG01000010">
    <property type="protein sequence ID" value="SJL09442.1"/>
    <property type="molecule type" value="Genomic_DNA"/>
</dbReference>
<evidence type="ECO:0000256" key="1">
    <source>
        <dbReference type="SAM" id="MobiDB-lite"/>
    </source>
</evidence>
<sequence length="538" mass="60908">MPLSDITNDQLLQPTDGVHWGATITTVLSMDAGTPPTLPFDFEYPLEPMDPRTFPSSDFSSLDEDYPAVDTIRAVDDDFRWCFGSAGSLDAENLGATPQVALPISPDNGDEDEDEDVRKEGVPLVVNTPHWQHASLNHDGPGTTWAQRNSDHPVLPAQMKRGNASKETRKLQAIQAQKRRRELISATDNAKREIDAIRENQGYGGFCRVPDPYPGGMDAILQRVADQYDKKIDVIKQMAFDQTRHRYRRDVSLHDAKISWKMKQEKDKLLPGQTPKTLAEIQALVREDVEMANWSKDTQEKMMQRVREIRAIKAQGARVSNHAAAMDYRKTVDWIEEELTNLAPRTGAMSIALFTRAHVDDAYVPDIFASSGAERFIWDVLHMDPLDLVRKFEQWACSRASTLEERNTTSNLRKEITSKILSGLRFITKKPGASMSYSRYQTDIIEKYSVELIGWPAHLAPMKSPSEFRVLADLKLLRNALVEGSCRWVHLSRPEVLQRVDEHQKRTESGNEATGQKRKTRSDKGKKRGPNKRSKTST</sequence>
<proteinExistence type="predicted"/>
<dbReference type="AlphaFoldDB" id="A0A284RL00"/>
<gene>
    <name evidence="2" type="ORF">ARMOST_12820</name>
</gene>
<dbReference type="Proteomes" id="UP000219338">
    <property type="component" value="Unassembled WGS sequence"/>
</dbReference>
<dbReference type="STRING" id="47428.A0A284RL00"/>
<feature type="region of interest" description="Disordered" evidence="1">
    <location>
        <begin position="500"/>
        <end position="538"/>
    </location>
</feature>
<dbReference type="OrthoDB" id="2999252at2759"/>
<feature type="compositionally biased region" description="Basic residues" evidence="1">
    <location>
        <begin position="516"/>
        <end position="538"/>
    </location>
</feature>
<accession>A0A284RL00</accession>
<evidence type="ECO:0000313" key="3">
    <source>
        <dbReference type="Proteomes" id="UP000219338"/>
    </source>
</evidence>
<reference evidence="3" key="1">
    <citation type="journal article" date="2017" name="Nat. Ecol. Evol.">
        <title>Genome expansion and lineage-specific genetic innovations in the forest pathogenic fungi Armillaria.</title>
        <authorList>
            <person name="Sipos G."/>
            <person name="Prasanna A.N."/>
            <person name="Walter M.C."/>
            <person name="O'Connor E."/>
            <person name="Balint B."/>
            <person name="Krizsan K."/>
            <person name="Kiss B."/>
            <person name="Hess J."/>
            <person name="Varga T."/>
            <person name="Slot J."/>
            <person name="Riley R."/>
            <person name="Boka B."/>
            <person name="Rigling D."/>
            <person name="Barry K."/>
            <person name="Lee J."/>
            <person name="Mihaltcheva S."/>
            <person name="LaButti K."/>
            <person name="Lipzen A."/>
            <person name="Waldron R."/>
            <person name="Moloney N.M."/>
            <person name="Sperisen C."/>
            <person name="Kredics L."/>
            <person name="Vagvoelgyi C."/>
            <person name="Patrignani A."/>
            <person name="Fitzpatrick D."/>
            <person name="Nagy I."/>
            <person name="Doyle S."/>
            <person name="Anderson J.B."/>
            <person name="Grigoriev I.V."/>
            <person name="Gueldener U."/>
            <person name="Muensterkoetter M."/>
            <person name="Nagy L.G."/>
        </authorList>
    </citation>
    <scope>NUCLEOTIDE SEQUENCE [LARGE SCALE GENOMIC DNA]</scope>
    <source>
        <strain evidence="3">C18/9</strain>
    </source>
</reference>
<keyword evidence="3" id="KW-1185">Reference proteome</keyword>
<evidence type="ECO:0000313" key="2">
    <source>
        <dbReference type="EMBL" id="SJL09442.1"/>
    </source>
</evidence>